<feature type="domain" description="Response regulatory" evidence="2">
    <location>
        <begin position="10"/>
        <end position="121"/>
    </location>
</feature>
<evidence type="ECO:0000256" key="1">
    <source>
        <dbReference type="PROSITE-ProRule" id="PRU00169"/>
    </source>
</evidence>
<accession>S3HF20</accession>
<evidence type="ECO:0000259" key="2">
    <source>
        <dbReference type="PROSITE" id="PS50110"/>
    </source>
</evidence>
<protein>
    <submittedName>
        <fullName evidence="3">Response regulator receiver protein</fullName>
    </submittedName>
</protein>
<dbReference type="AlphaFoldDB" id="S3HF20"/>
<proteinExistence type="predicted"/>
<reference evidence="3 4" key="1">
    <citation type="journal article" date="2012" name="J. Bacteriol.">
        <title>Genome sequence of Rhizobium grahamii CCGE502, a broad-host-range symbiont with low nodulation competitiveness in Phaseolus vulgaris.</title>
        <authorList>
            <person name="Althabegoiti M.J."/>
            <person name="Lozano L."/>
            <person name="Torres-Tejerizo G."/>
            <person name="Ormeno-Orrillo E."/>
            <person name="Rogel M.A."/>
            <person name="Gonzalez V."/>
            <person name="Martinez-Romero E."/>
        </authorList>
    </citation>
    <scope>NUCLEOTIDE SEQUENCE [LARGE SCALE GENOMIC DNA]</scope>
    <source>
        <strain evidence="3 4">CCGE 502</strain>
    </source>
</reference>
<keyword evidence="4" id="KW-1185">Reference proteome</keyword>
<gene>
    <name evidence="3" type="ORF">RGCCGE502_18565</name>
</gene>
<keyword evidence="1" id="KW-0597">Phosphoprotein</keyword>
<name>S3HF20_9HYPH</name>
<dbReference type="Gene3D" id="3.40.50.2300">
    <property type="match status" value="1"/>
</dbReference>
<dbReference type="GO" id="GO:0000160">
    <property type="term" value="P:phosphorelay signal transduction system"/>
    <property type="evidence" value="ECO:0007669"/>
    <property type="project" value="InterPro"/>
</dbReference>
<sequence length="127" mass="13932">MPVERFRNRRILVVEDEYMLATDLQRELEAMGAIVIGPAGQLDAALDLVQGEDAIEAAILDINLGGEEAYSVADLLISRKIPFVFATGYERSTIPARFKAVPICEKPINLEKIVATIFAVAREGSLE</sequence>
<dbReference type="STRING" id="990285.RGCCGE502_18565"/>
<evidence type="ECO:0000313" key="4">
    <source>
        <dbReference type="Proteomes" id="UP000014411"/>
    </source>
</evidence>
<dbReference type="Proteomes" id="UP000014411">
    <property type="component" value="Unassembled WGS sequence"/>
</dbReference>
<comment type="caution">
    <text evidence="3">The sequence shown here is derived from an EMBL/GenBank/DDBJ whole genome shotgun (WGS) entry which is preliminary data.</text>
</comment>
<dbReference type="EMBL" id="AEYE02000022">
    <property type="protein sequence ID" value="EPE96665.1"/>
    <property type="molecule type" value="Genomic_DNA"/>
</dbReference>
<dbReference type="SMART" id="SM00448">
    <property type="entry name" value="REC"/>
    <property type="match status" value="1"/>
</dbReference>
<dbReference type="HOGENOM" id="CLU_000445_69_11_5"/>
<evidence type="ECO:0000313" key="3">
    <source>
        <dbReference type="EMBL" id="EPE96665.1"/>
    </source>
</evidence>
<feature type="modified residue" description="4-aspartylphosphate" evidence="1">
    <location>
        <position position="61"/>
    </location>
</feature>
<dbReference type="SUPFAM" id="SSF52172">
    <property type="entry name" value="CheY-like"/>
    <property type="match status" value="1"/>
</dbReference>
<dbReference type="eggNOG" id="COG0784">
    <property type="taxonomic scope" value="Bacteria"/>
</dbReference>
<dbReference type="PROSITE" id="PS50110">
    <property type="entry name" value="RESPONSE_REGULATORY"/>
    <property type="match status" value="1"/>
</dbReference>
<dbReference type="InterPro" id="IPR011006">
    <property type="entry name" value="CheY-like_superfamily"/>
</dbReference>
<organism evidence="3 4">
    <name type="scientific">Rhizobium grahamii CCGE 502</name>
    <dbReference type="NCBI Taxonomy" id="990285"/>
    <lineage>
        <taxon>Bacteria</taxon>
        <taxon>Pseudomonadati</taxon>
        <taxon>Pseudomonadota</taxon>
        <taxon>Alphaproteobacteria</taxon>
        <taxon>Hyphomicrobiales</taxon>
        <taxon>Rhizobiaceae</taxon>
        <taxon>Rhizobium/Agrobacterium group</taxon>
        <taxon>Rhizobium</taxon>
    </lineage>
</organism>
<dbReference type="InterPro" id="IPR001789">
    <property type="entry name" value="Sig_transdc_resp-reg_receiver"/>
</dbReference>